<dbReference type="CDD" id="cd02976">
    <property type="entry name" value="NrdH"/>
    <property type="match status" value="1"/>
</dbReference>
<keyword evidence="1" id="KW-0285">Flavoprotein</keyword>
<name>A0A0G0FD45_9BACT</name>
<proteinExistence type="predicted"/>
<dbReference type="Gene3D" id="3.40.30.10">
    <property type="entry name" value="Glutaredoxin"/>
    <property type="match status" value="1"/>
</dbReference>
<dbReference type="InterPro" id="IPR050097">
    <property type="entry name" value="Ferredoxin-NADP_redctase_2"/>
</dbReference>
<dbReference type="EMBL" id="LBSJ01000008">
    <property type="protein sequence ID" value="KKQ15882.1"/>
    <property type="molecule type" value="Genomic_DNA"/>
</dbReference>
<reference evidence="8 9" key="1">
    <citation type="journal article" date="2015" name="Nature">
        <title>rRNA introns, odd ribosomes, and small enigmatic genomes across a large radiation of phyla.</title>
        <authorList>
            <person name="Brown C.T."/>
            <person name="Hug L.A."/>
            <person name="Thomas B.C."/>
            <person name="Sharon I."/>
            <person name="Castelle C.J."/>
            <person name="Singh A."/>
            <person name="Wilkins M.J."/>
            <person name="Williams K.H."/>
            <person name="Banfield J.F."/>
        </authorList>
    </citation>
    <scope>NUCLEOTIDE SEQUENCE [LARGE SCALE GENOMIC DNA]</scope>
</reference>
<dbReference type="SUPFAM" id="SSF52833">
    <property type="entry name" value="Thioredoxin-like"/>
    <property type="match status" value="1"/>
</dbReference>
<gene>
    <name evidence="8" type="ORF">US28_C0008G0014</name>
</gene>
<keyword evidence="4" id="KW-1015">Disulfide bond</keyword>
<feature type="domain" description="FAD/NAD(P)-binding" evidence="7">
    <location>
        <begin position="112"/>
        <end position="400"/>
    </location>
</feature>
<evidence type="ECO:0000256" key="3">
    <source>
        <dbReference type="ARBA" id="ARBA00023002"/>
    </source>
</evidence>
<dbReference type="InterPro" id="IPR002109">
    <property type="entry name" value="Glutaredoxin"/>
</dbReference>
<evidence type="ECO:0000256" key="1">
    <source>
        <dbReference type="ARBA" id="ARBA00022630"/>
    </source>
</evidence>
<accession>A0A0G0FD45</accession>
<dbReference type="PRINTS" id="PR00469">
    <property type="entry name" value="PNDRDTASEII"/>
</dbReference>
<keyword evidence="3" id="KW-0560">Oxidoreductase</keyword>
<dbReference type="InterPro" id="IPR036188">
    <property type="entry name" value="FAD/NAD-bd_sf"/>
</dbReference>
<sequence>MDENLPKSLNAISTPIPSENAGKKIIVFGTPTCPDCGRVKKFLTENAIEYEFHDVSSEKEANNWLTSFVTFVPVLVMPDKTLLYSPSNQELLEKINGGSVNEAVKMVEPEVFDTIIIGAGPAGLSAAIYAVRKSLKVLIITKDIGGQAALSGDIENYLGFTMIAGADLVAKFKESVEQFKGDGIWIKDGVEVTDLVSENGQFVVKTLSGEYKSKSVIVASGRIPRHLNIPGEKEFIGKGVATCATCDAPLFKGKDVAVVGGGNSALDAAFSLMKLAKSVTIINLTEQISGDSILVENVTHANNVKILNNTESLEIIGKQFVEAVKVKEKITGKEEAIPVAGVFVEIGYTPSTGFDKLTDKDEQGCIIVDEMGHSSVDGIWAAGDVNNLWGEQIVIAAGEGAKVALSVAEHISKQPHQATSNPHEQV</sequence>
<evidence type="ECO:0000259" key="7">
    <source>
        <dbReference type="Pfam" id="PF07992"/>
    </source>
</evidence>
<dbReference type="PROSITE" id="PS51354">
    <property type="entry name" value="GLUTAREDOXIN_2"/>
    <property type="match status" value="1"/>
</dbReference>
<evidence type="ECO:0000313" key="9">
    <source>
        <dbReference type="Proteomes" id="UP000034448"/>
    </source>
</evidence>
<evidence type="ECO:0000259" key="6">
    <source>
        <dbReference type="Pfam" id="PF00462"/>
    </source>
</evidence>
<keyword evidence="2" id="KW-0274">FAD</keyword>
<evidence type="ECO:0000256" key="2">
    <source>
        <dbReference type="ARBA" id="ARBA00022827"/>
    </source>
</evidence>
<comment type="caution">
    <text evidence="8">The sequence shown here is derived from an EMBL/GenBank/DDBJ whole genome shotgun (WGS) entry which is preliminary data.</text>
</comment>
<protein>
    <submittedName>
        <fullName evidence="8">Glutaredoxin</fullName>
    </submittedName>
</protein>
<dbReference type="InterPro" id="IPR008255">
    <property type="entry name" value="Pyr_nucl-diS_OxRdtase_2_AS"/>
</dbReference>
<keyword evidence="5" id="KW-0676">Redox-active center</keyword>
<dbReference type="InterPro" id="IPR023753">
    <property type="entry name" value="FAD/NAD-binding_dom"/>
</dbReference>
<evidence type="ECO:0000313" key="8">
    <source>
        <dbReference type="EMBL" id="KKQ15882.1"/>
    </source>
</evidence>
<dbReference type="PROSITE" id="PS00573">
    <property type="entry name" value="PYRIDINE_REDOX_2"/>
    <property type="match status" value="1"/>
</dbReference>
<dbReference type="Proteomes" id="UP000034448">
    <property type="component" value="Unassembled WGS sequence"/>
</dbReference>
<dbReference type="Gene3D" id="3.50.50.60">
    <property type="entry name" value="FAD/NAD(P)-binding domain"/>
    <property type="match status" value="2"/>
</dbReference>
<dbReference type="Pfam" id="PF00462">
    <property type="entry name" value="Glutaredoxin"/>
    <property type="match status" value="1"/>
</dbReference>
<evidence type="ECO:0000256" key="4">
    <source>
        <dbReference type="ARBA" id="ARBA00023157"/>
    </source>
</evidence>
<dbReference type="PATRIC" id="fig|1618417.4.peg.379"/>
<dbReference type="PANTHER" id="PTHR48105">
    <property type="entry name" value="THIOREDOXIN REDUCTASE 1-RELATED-RELATED"/>
    <property type="match status" value="1"/>
</dbReference>
<dbReference type="InterPro" id="IPR036249">
    <property type="entry name" value="Thioredoxin-like_sf"/>
</dbReference>
<dbReference type="Pfam" id="PF07992">
    <property type="entry name" value="Pyr_redox_2"/>
    <property type="match status" value="1"/>
</dbReference>
<dbReference type="GO" id="GO:0016668">
    <property type="term" value="F:oxidoreductase activity, acting on a sulfur group of donors, NAD(P) as acceptor"/>
    <property type="evidence" value="ECO:0007669"/>
    <property type="project" value="UniProtKB-ARBA"/>
</dbReference>
<dbReference type="AlphaFoldDB" id="A0A0G0FD45"/>
<feature type="domain" description="Glutaredoxin" evidence="6">
    <location>
        <begin position="25"/>
        <end position="76"/>
    </location>
</feature>
<dbReference type="SUPFAM" id="SSF51905">
    <property type="entry name" value="FAD/NAD(P)-binding domain"/>
    <property type="match status" value="1"/>
</dbReference>
<organism evidence="8 9">
    <name type="scientific">Candidatus Daviesbacteria bacterium GW2011_GWA1_36_8</name>
    <dbReference type="NCBI Taxonomy" id="1618417"/>
    <lineage>
        <taxon>Bacteria</taxon>
        <taxon>Candidatus Daviesiibacteriota</taxon>
    </lineage>
</organism>
<evidence type="ECO:0000256" key="5">
    <source>
        <dbReference type="ARBA" id="ARBA00023284"/>
    </source>
</evidence>
<dbReference type="PRINTS" id="PR00368">
    <property type="entry name" value="FADPNR"/>
</dbReference>